<evidence type="ECO:0000256" key="1">
    <source>
        <dbReference type="SAM" id="MobiDB-lite"/>
    </source>
</evidence>
<name>A0A5A5TKW0_9CHLR</name>
<dbReference type="InterPro" id="IPR027417">
    <property type="entry name" value="P-loop_NTPase"/>
</dbReference>
<organism evidence="3 4">
    <name type="scientific">Dictyobacter arantiisoli</name>
    <dbReference type="NCBI Taxonomy" id="2014874"/>
    <lineage>
        <taxon>Bacteria</taxon>
        <taxon>Bacillati</taxon>
        <taxon>Chloroflexota</taxon>
        <taxon>Ktedonobacteria</taxon>
        <taxon>Ktedonobacterales</taxon>
        <taxon>Dictyobacteraceae</taxon>
        <taxon>Dictyobacter</taxon>
    </lineage>
</organism>
<feature type="region of interest" description="Disordered" evidence="1">
    <location>
        <begin position="293"/>
        <end position="315"/>
    </location>
</feature>
<keyword evidence="4" id="KW-1185">Reference proteome</keyword>
<evidence type="ECO:0000313" key="3">
    <source>
        <dbReference type="EMBL" id="GCF11942.1"/>
    </source>
</evidence>
<feature type="domain" description="AAA" evidence="2">
    <location>
        <begin position="5"/>
        <end position="200"/>
    </location>
</feature>
<dbReference type="PANTHER" id="PTHR13696:SF99">
    <property type="entry name" value="COBYRINIC ACID AC-DIAMIDE SYNTHASE"/>
    <property type="match status" value="1"/>
</dbReference>
<evidence type="ECO:0000259" key="2">
    <source>
        <dbReference type="Pfam" id="PF13614"/>
    </source>
</evidence>
<protein>
    <submittedName>
        <fullName evidence="3">Sporulation initiation inhibitor Soj</fullName>
    </submittedName>
</protein>
<gene>
    <name evidence="3" type="primary">parA</name>
    <name evidence="3" type="ORF">KDI_55060</name>
</gene>
<dbReference type="InterPro" id="IPR050678">
    <property type="entry name" value="DNA_Partitioning_ATPase"/>
</dbReference>
<dbReference type="AlphaFoldDB" id="A0A5A5TKW0"/>
<accession>A0A5A5TKW0</accession>
<dbReference type="PANTHER" id="PTHR13696">
    <property type="entry name" value="P-LOOP CONTAINING NUCLEOSIDE TRIPHOSPHATE HYDROLASE"/>
    <property type="match status" value="1"/>
</dbReference>
<evidence type="ECO:0000313" key="4">
    <source>
        <dbReference type="Proteomes" id="UP000322530"/>
    </source>
</evidence>
<dbReference type="Proteomes" id="UP000322530">
    <property type="component" value="Unassembled WGS sequence"/>
</dbReference>
<dbReference type="InterPro" id="IPR025669">
    <property type="entry name" value="AAA_dom"/>
</dbReference>
<dbReference type="Gene3D" id="3.40.50.300">
    <property type="entry name" value="P-loop containing nucleotide triphosphate hydrolases"/>
    <property type="match status" value="1"/>
</dbReference>
<feature type="compositionally biased region" description="Basic and acidic residues" evidence="1">
    <location>
        <begin position="294"/>
        <end position="307"/>
    </location>
</feature>
<dbReference type="Pfam" id="PF13614">
    <property type="entry name" value="AAA_31"/>
    <property type="match status" value="1"/>
</dbReference>
<sequence length="315" mass="35189">MAIKIGYSNEKGGVTKTASTATHGTSLSLVGSRVLVFDVDPQAHTCDVLGRNRRFNKGKTIKEVLLGEVSLKEAIIPTYIHPETMQFFDPARTSEHVQPRRGPDLVPITLAANSLDFDLKSRVTYWNEQLREAIAPLEDDYDYMVFDCAPGLLAGTMNVYTAADYMVFPLIPEKHAIEGLQGAIGTLQETKKRANPNLKVAGTYFNKVQNWRVHKNMMANVQELIEGSKLAIPLCETYIEQSKDFGESLEQGSLIVLDNPYSKCAKSYWYVLHELLQHIGGPAQTKVASMVQKMRQDDQQQAEEKIQKKQAAKQG</sequence>
<dbReference type="CDD" id="cd02042">
    <property type="entry name" value="ParAB_family"/>
    <property type="match status" value="1"/>
</dbReference>
<dbReference type="RefSeq" id="WP_172632512.1">
    <property type="nucleotide sequence ID" value="NZ_BIXY01000177.1"/>
</dbReference>
<comment type="caution">
    <text evidence="3">The sequence shown here is derived from an EMBL/GenBank/DDBJ whole genome shotgun (WGS) entry which is preliminary data.</text>
</comment>
<proteinExistence type="predicted"/>
<dbReference type="EMBL" id="BIXY01000177">
    <property type="protein sequence ID" value="GCF11942.1"/>
    <property type="molecule type" value="Genomic_DNA"/>
</dbReference>
<reference evidence="3 4" key="1">
    <citation type="submission" date="2019-01" db="EMBL/GenBank/DDBJ databases">
        <title>Draft genome sequence of Dictyobacter sp. Uno17.</title>
        <authorList>
            <person name="Wang C.M."/>
            <person name="Zheng Y."/>
            <person name="Sakai Y."/>
            <person name="Abe K."/>
            <person name="Yokota A."/>
            <person name="Yabe S."/>
        </authorList>
    </citation>
    <scope>NUCLEOTIDE SEQUENCE [LARGE SCALE GENOMIC DNA]</scope>
    <source>
        <strain evidence="3 4">Uno17</strain>
    </source>
</reference>
<dbReference type="SUPFAM" id="SSF52540">
    <property type="entry name" value="P-loop containing nucleoside triphosphate hydrolases"/>
    <property type="match status" value="1"/>
</dbReference>